<evidence type="ECO:0000256" key="1">
    <source>
        <dbReference type="ARBA" id="ARBA00004109"/>
    </source>
</evidence>
<name>A0A3Q0H803_ALLSI</name>
<dbReference type="InterPro" id="IPR001202">
    <property type="entry name" value="WW_dom"/>
</dbReference>
<dbReference type="PROSITE" id="PS50020">
    <property type="entry name" value="WW_DOMAIN_2"/>
    <property type="match status" value="2"/>
</dbReference>
<gene>
    <name evidence="26" type="primary">PRPF40B</name>
</gene>
<evidence type="ECO:0000256" key="4">
    <source>
        <dbReference type="ARBA" id="ARBA00022499"/>
    </source>
</evidence>
<protein>
    <recommendedName>
        <fullName evidence="16">Pre-mRNA-processing factor 40 homolog A</fullName>
    </recommendedName>
    <alternativeName>
        <fullName evidence="18">Formin-binding protein 11</fullName>
    </alternativeName>
    <alternativeName>
        <fullName evidence="20">Formin-binding protein 3</fullName>
    </alternativeName>
    <alternativeName>
        <fullName evidence="17">Huntingtin yeast partner C</fullName>
    </alternativeName>
    <alternativeName>
        <fullName evidence="19">Huntingtin-interacting protein C</fullName>
    </alternativeName>
    <alternativeName>
        <fullName evidence="15">Pre-mRNA-processing factor 40 homolog B</fullName>
    </alternativeName>
</protein>
<keyword evidence="10" id="KW-0508">mRNA splicing</keyword>
<organism evidence="25 26">
    <name type="scientific">Alligator sinensis</name>
    <name type="common">Chinese alligator</name>
    <dbReference type="NCBI Taxonomy" id="38654"/>
    <lineage>
        <taxon>Eukaryota</taxon>
        <taxon>Metazoa</taxon>
        <taxon>Chordata</taxon>
        <taxon>Craniata</taxon>
        <taxon>Vertebrata</taxon>
        <taxon>Euteleostomi</taxon>
        <taxon>Archelosauria</taxon>
        <taxon>Archosauria</taxon>
        <taxon>Crocodylia</taxon>
        <taxon>Alligatoridae</taxon>
        <taxon>Alligatorinae</taxon>
        <taxon>Alligator</taxon>
    </lineage>
</organism>
<dbReference type="PANTHER" id="PTHR11864">
    <property type="entry name" value="PRE-MRNA-PROCESSING PROTEIN PRP40"/>
    <property type="match status" value="1"/>
</dbReference>
<dbReference type="InterPro" id="IPR039726">
    <property type="entry name" value="Prp40-like"/>
</dbReference>
<evidence type="ECO:0000256" key="13">
    <source>
        <dbReference type="ARBA" id="ARBA00061317"/>
    </source>
</evidence>
<dbReference type="FunFam" id="1.10.10.440:FF:000002">
    <property type="entry name" value="pre-mRNA-processing factor 40 homolog A isoform X1"/>
    <property type="match status" value="1"/>
</dbReference>
<dbReference type="GO" id="GO:0016607">
    <property type="term" value="C:nuclear speck"/>
    <property type="evidence" value="ECO:0007669"/>
    <property type="project" value="UniProtKB-SubCell"/>
</dbReference>
<keyword evidence="11" id="KW-0539">Nucleus</keyword>
<dbReference type="Gene3D" id="1.10.10.440">
    <property type="entry name" value="FF domain"/>
    <property type="match status" value="5"/>
</dbReference>
<feature type="region of interest" description="Disordered" evidence="22">
    <location>
        <begin position="21"/>
        <end position="42"/>
    </location>
</feature>
<evidence type="ECO:0000256" key="6">
    <source>
        <dbReference type="ARBA" id="ARBA00022664"/>
    </source>
</evidence>
<comment type="subunit">
    <text evidence="14">Interacts with the N-terminus of HD.</text>
</comment>
<keyword evidence="7" id="KW-0677">Repeat</keyword>
<keyword evidence="6" id="KW-0507">mRNA processing</keyword>
<evidence type="ECO:0000256" key="19">
    <source>
        <dbReference type="ARBA" id="ARBA00080326"/>
    </source>
</evidence>
<evidence type="ECO:0000256" key="8">
    <source>
        <dbReference type="ARBA" id="ARBA00022843"/>
    </source>
</evidence>
<evidence type="ECO:0000259" key="23">
    <source>
        <dbReference type="PROSITE" id="PS50020"/>
    </source>
</evidence>
<feature type="coiled-coil region" evidence="21">
    <location>
        <begin position="547"/>
        <end position="580"/>
    </location>
</feature>
<comment type="similarity">
    <text evidence="13">Belongs to the PRPF40 family.</text>
</comment>
<evidence type="ECO:0000256" key="16">
    <source>
        <dbReference type="ARBA" id="ARBA00072041"/>
    </source>
</evidence>
<dbReference type="Pfam" id="PF01846">
    <property type="entry name" value="FF"/>
    <property type="match status" value="3"/>
</dbReference>
<comment type="subcellular location">
    <subcellularLocation>
        <location evidence="1">Nucleus matrix</location>
    </subcellularLocation>
    <subcellularLocation>
        <location evidence="2">Nucleus speckle</location>
    </subcellularLocation>
</comment>
<dbReference type="SMART" id="SM00456">
    <property type="entry name" value="WW"/>
    <property type="match status" value="2"/>
</dbReference>
<dbReference type="Gene3D" id="2.20.70.10">
    <property type="match status" value="2"/>
</dbReference>
<feature type="region of interest" description="Disordered" evidence="22">
    <location>
        <begin position="280"/>
        <end position="363"/>
    </location>
</feature>
<evidence type="ECO:0000256" key="17">
    <source>
        <dbReference type="ARBA" id="ARBA00075613"/>
    </source>
</evidence>
<dbReference type="FunFam" id="1.10.10.440:FF:000003">
    <property type="entry name" value="Pre-mRNA processing factor 40 homolog A"/>
    <property type="match status" value="1"/>
</dbReference>
<keyword evidence="8" id="KW-0832">Ubl conjugation</keyword>
<dbReference type="SUPFAM" id="SSF51045">
    <property type="entry name" value="WW domain"/>
    <property type="match status" value="2"/>
</dbReference>
<evidence type="ECO:0000256" key="2">
    <source>
        <dbReference type="ARBA" id="ARBA00004324"/>
    </source>
</evidence>
<dbReference type="FunFam" id="1.10.10.440:FF:000015">
    <property type="entry name" value="pre-mRNA-processing factor 40 homolog B isoform X2"/>
    <property type="match status" value="1"/>
</dbReference>
<dbReference type="InterPro" id="IPR036020">
    <property type="entry name" value="WW_dom_sf"/>
</dbReference>
<dbReference type="PROSITE" id="PS01159">
    <property type="entry name" value="WW_DOMAIN_1"/>
    <property type="match status" value="2"/>
</dbReference>
<dbReference type="RefSeq" id="XP_025068186.1">
    <property type="nucleotide sequence ID" value="XM_025212401.1"/>
</dbReference>
<dbReference type="SMART" id="SM00441">
    <property type="entry name" value="FF"/>
    <property type="match status" value="4"/>
</dbReference>
<evidence type="ECO:0000256" key="20">
    <source>
        <dbReference type="ARBA" id="ARBA00080815"/>
    </source>
</evidence>
<dbReference type="Pfam" id="PF00397">
    <property type="entry name" value="WW"/>
    <property type="match status" value="2"/>
</dbReference>
<evidence type="ECO:0000256" key="3">
    <source>
        <dbReference type="ARBA" id="ARBA00022481"/>
    </source>
</evidence>
<reference evidence="26" key="1">
    <citation type="submission" date="2025-08" db="UniProtKB">
        <authorList>
            <consortium name="RefSeq"/>
        </authorList>
    </citation>
    <scope>IDENTIFICATION</scope>
</reference>
<dbReference type="KEGG" id="asn:102374003"/>
<dbReference type="InterPro" id="IPR036517">
    <property type="entry name" value="FF_domain_sf"/>
</dbReference>
<feature type="domain" description="FF" evidence="24">
    <location>
        <begin position="711"/>
        <end position="768"/>
    </location>
</feature>
<feature type="compositionally biased region" description="Low complexity" evidence="22">
    <location>
        <begin position="838"/>
        <end position="850"/>
    </location>
</feature>
<feature type="domain" description="FF" evidence="24">
    <location>
        <begin position="428"/>
        <end position="483"/>
    </location>
</feature>
<dbReference type="PROSITE" id="PS51676">
    <property type="entry name" value="FF"/>
    <property type="match status" value="6"/>
</dbReference>
<evidence type="ECO:0000313" key="26">
    <source>
        <dbReference type="RefSeq" id="XP_025068186.1"/>
    </source>
</evidence>
<feature type="compositionally biased region" description="Basic and acidic residues" evidence="22">
    <location>
        <begin position="870"/>
        <end position="889"/>
    </location>
</feature>
<dbReference type="InterPro" id="IPR002713">
    <property type="entry name" value="FF_domain"/>
</dbReference>
<feature type="domain" description="FF" evidence="24">
    <location>
        <begin position="640"/>
        <end position="696"/>
    </location>
</feature>
<dbReference type="GeneID" id="102374003"/>
<dbReference type="SUPFAM" id="SSF81698">
    <property type="entry name" value="FF domain"/>
    <property type="match status" value="5"/>
</dbReference>
<feature type="compositionally biased region" description="Basic residues" evidence="22">
    <location>
        <begin position="854"/>
        <end position="869"/>
    </location>
</feature>
<dbReference type="CDD" id="cd00201">
    <property type="entry name" value="WW"/>
    <property type="match status" value="2"/>
</dbReference>
<feature type="compositionally biased region" description="Basic and acidic residues" evidence="22">
    <location>
        <begin position="341"/>
        <end position="351"/>
    </location>
</feature>
<dbReference type="GO" id="GO:0003723">
    <property type="term" value="F:RNA binding"/>
    <property type="evidence" value="ECO:0007669"/>
    <property type="project" value="TreeGrafter"/>
</dbReference>
<evidence type="ECO:0000256" key="10">
    <source>
        <dbReference type="ARBA" id="ARBA00023187"/>
    </source>
</evidence>
<keyword evidence="5" id="KW-0597">Phosphoprotein</keyword>
<dbReference type="FunFam" id="1.10.10.440:FF:000011">
    <property type="entry name" value="pre-mRNA-processing factor 40 homolog A isoform X1"/>
    <property type="match status" value="1"/>
</dbReference>
<feature type="domain" description="FF" evidence="24">
    <location>
        <begin position="496"/>
        <end position="556"/>
    </location>
</feature>
<dbReference type="GO" id="GO:0016363">
    <property type="term" value="C:nuclear matrix"/>
    <property type="evidence" value="ECO:0007669"/>
    <property type="project" value="UniProtKB-SubCell"/>
</dbReference>
<feature type="compositionally biased region" description="Pro residues" evidence="22">
    <location>
        <begin position="31"/>
        <end position="42"/>
    </location>
</feature>
<evidence type="ECO:0000256" key="7">
    <source>
        <dbReference type="ARBA" id="ARBA00022737"/>
    </source>
</evidence>
<keyword evidence="21" id="KW-0175">Coiled coil</keyword>
<proteinExistence type="inferred from homology"/>
<dbReference type="GO" id="GO:0005685">
    <property type="term" value="C:U1 snRNP"/>
    <property type="evidence" value="ECO:0007669"/>
    <property type="project" value="TreeGrafter"/>
</dbReference>
<feature type="domain" description="WW" evidence="23">
    <location>
        <begin position="240"/>
        <end position="268"/>
    </location>
</feature>
<keyword evidence="3" id="KW-0488">Methylation</keyword>
<feature type="domain" description="FF" evidence="24">
    <location>
        <begin position="576"/>
        <end position="636"/>
    </location>
</feature>
<feature type="compositionally biased region" description="Basic residues" evidence="22">
    <location>
        <begin position="776"/>
        <end position="795"/>
    </location>
</feature>
<feature type="region of interest" description="Disordered" evidence="22">
    <location>
        <begin position="773"/>
        <end position="921"/>
    </location>
</feature>
<feature type="coiled-coil region" evidence="21">
    <location>
        <begin position="403"/>
        <end position="449"/>
    </location>
</feature>
<evidence type="ECO:0000313" key="25">
    <source>
        <dbReference type="Proteomes" id="UP000189705"/>
    </source>
</evidence>
<evidence type="ECO:0000256" key="11">
    <source>
        <dbReference type="ARBA" id="ARBA00023242"/>
    </source>
</evidence>
<evidence type="ECO:0000256" key="5">
    <source>
        <dbReference type="ARBA" id="ARBA00022553"/>
    </source>
</evidence>
<sequence>MAAFPTPPPSLVFSLCCWQSAPESGSGPSGQPAPFPSAPPMMPPPFMPPPGMPPPFPPMGLPPLGPRPPAVPPMPPGLMPPMMPPMTAPPPMGQMPAMVPPLMPGMLMPGVPAGPVPVPRAAAPGTEPLGAPPAQPAPAVSHCPLSACGPLPHFIPWDPGGLQVWEGAEGPVLESRSGVLAGLRGAGVLARDMSRKKPPWTEHKAPDGRTYYYNCDSKQSTWEKPDELKSKAELLLSQCPWREYKSDTGKSYYYNAQSKESRWTKPRDLDELEALIKEEEEAGRQQETPSAASSPSLSSAATTDTEATAADEQEPLALGAMAETPEEVMPLQEEVAGSADPSRREEDERGDVMPSAGSWSTKEEAKQAFKDLLKDKGVASNASWEQAMKMIINDLRYSALPKLSEKKQAFNAYKAQREKEEKEEARLRAKEAREELQRFLEQHERMSSTTRYRKAEQMFGELEVWAVVPERDRKEIYDDVLFFLAKKEKEHTKQLRKRNIQALKNILDSMSNVSFQTTWSEAQQYLMDNPTFAEDEDLQNMDKEDALICFEEHIRTLEREEEEEKEKTRLRERRQQRKNREAFQAFLDELHDKGQLHSMSTWMELYPALSTDARFANMLGQPGSTPLDLFKFYVEDLKARFHDEKKIIKDILKDRGFSVEVNTTFEDFAHVISFDKRAATLDAGNIKLTFNSLLEKAEAREREREKEEARKLRRREAAFKSMLKQAAPPLEPGVTWDEVRERFVCDMAFEQITLESERIRLFREFIQVLETECQHSHAKAKKHNKKGKKHHRKRPPAGGAVGERGLGPSPPLRPQGSDSEPDEQHHRAPKRKRRNHSDSGSDASSSPASDHSSRKSKKQKKKSKKKRHKSDSPESGAERERDKGRRDPCRQSGWDTSESEPSEGELEKRRRTLLQQLDDHQ</sequence>
<dbReference type="FunFam" id="1.10.10.440:FF:000009">
    <property type="entry name" value="pre-mRNA-processing factor 40 homolog A isoform X1"/>
    <property type="match status" value="1"/>
</dbReference>
<evidence type="ECO:0000256" key="15">
    <source>
        <dbReference type="ARBA" id="ARBA00072039"/>
    </source>
</evidence>
<dbReference type="FunFam" id="2.20.70.10:FF:000102">
    <property type="entry name" value="Pre-mRNA-processing factor 40 homolog B"/>
    <property type="match status" value="1"/>
</dbReference>
<feature type="compositionally biased region" description="Low complexity" evidence="22">
    <location>
        <begin position="288"/>
        <end position="308"/>
    </location>
</feature>
<dbReference type="FunFam" id="2.20.70.10:FF:000050">
    <property type="entry name" value="pre-mRNA-processing factor 40 homolog B isoform X1"/>
    <property type="match status" value="1"/>
</dbReference>
<evidence type="ECO:0000256" key="12">
    <source>
        <dbReference type="ARBA" id="ARBA00057440"/>
    </source>
</evidence>
<accession>A0A3Q0H803</accession>
<dbReference type="GO" id="GO:0045292">
    <property type="term" value="P:mRNA cis splicing, via spliceosome"/>
    <property type="evidence" value="ECO:0007669"/>
    <property type="project" value="InterPro"/>
</dbReference>
<evidence type="ECO:0000256" key="22">
    <source>
        <dbReference type="SAM" id="MobiDB-lite"/>
    </source>
</evidence>
<evidence type="ECO:0000256" key="14">
    <source>
        <dbReference type="ARBA" id="ARBA00063790"/>
    </source>
</evidence>
<keyword evidence="9" id="KW-0007">Acetylation</keyword>
<evidence type="ECO:0000256" key="21">
    <source>
        <dbReference type="SAM" id="Coils"/>
    </source>
</evidence>
<evidence type="ECO:0000256" key="9">
    <source>
        <dbReference type="ARBA" id="ARBA00022990"/>
    </source>
</evidence>
<dbReference type="InParanoid" id="A0A3Q0H803"/>
<dbReference type="Pfam" id="PF25432">
    <property type="entry name" value="FF_PRPF40A"/>
    <property type="match status" value="1"/>
</dbReference>
<keyword evidence="4" id="KW-1017">Isopeptide bond</keyword>
<feature type="domain" description="WW" evidence="23">
    <location>
        <begin position="194"/>
        <end position="227"/>
    </location>
</feature>
<evidence type="ECO:0000256" key="18">
    <source>
        <dbReference type="ARBA" id="ARBA00078214"/>
    </source>
</evidence>
<dbReference type="PANTHER" id="PTHR11864:SF1">
    <property type="entry name" value="PRE-MRNA-PROCESSING FACTOR 40 HOMOLOG B"/>
    <property type="match status" value="1"/>
</dbReference>
<dbReference type="AlphaFoldDB" id="A0A3Q0H803"/>
<comment type="function">
    <text evidence="12">Binds to WASL/N-WASP and suppresses its translocation from the nucleus to the cytoplasm, thereby inhibiting its cytoplasmic function. Plays a role in the regulation of cell morphology and cytoskeletal organization. Required in the control of cell shape and migration. May play a role in cytokinesis. May be involved in pre-mRNA splicing.</text>
</comment>
<evidence type="ECO:0000259" key="24">
    <source>
        <dbReference type="PROSITE" id="PS51676"/>
    </source>
</evidence>
<dbReference type="CTD" id="25766"/>
<dbReference type="STRING" id="38654.A0A3Q0H803"/>
<feature type="domain" description="FF" evidence="24">
    <location>
        <begin position="362"/>
        <end position="416"/>
    </location>
</feature>
<dbReference type="GO" id="GO:0071004">
    <property type="term" value="C:U2-type prespliceosome"/>
    <property type="evidence" value="ECO:0007669"/>
    <property type="project" value="TreeGrafter"/>
</dbReference>
<keyword evidence="25" id="KW-1185">Reference proteome</keyword>
<dbReference type="Proteomes" id="UP000189705">
    <property type="component" value="Unplaced"/>
</dbReference>